<dbReference type="InterPro" id="IPR038471">
    <property type="entry name" value="MecA_C_sf"/>
</dbReference>
<dbReference type="InterPro" id="IPR008681">
    <property type="entry name" value="Neg-reg_MecA"/>
</dbReference>
<sequence>MEIERVNDYTLKFFVSYLDIEDRGFDREEIWYNRERGEELFWDILDEAYHKEEFPVEGPLWIQVQAFEKGLEILVTRAQLSKDGTKLELPIAQDKHLDIPVNEDWESILTEKLQDDESDQDSTVEEDELSFLISFNDIEDAISLSHAINDNFIETSLYHFDHSYYMYFSFNQEFTEFEQENDLSLILEYGDETDMTLDYIQEYGKVVIEDQALSTLKHYFNKE</sequence>
<reference evidence="3" key="1">
    <citation type="journal article" date="2014" name="Int. J. Syst. Evol. Microbiol.">
        <title>Complete genome sequence of Corynebacterium casei LMG S-19264T (=DSM 44701T), isolated from a smear-ripened cheese.</title>
        <authorList>
            <consortium name="US DOE Joint Genome Institute (JGI-PGF)"/>
            <person name="Walter F."/>
            <person name="Albersmeier A."/>
            <person name="Kalinowski J."/>
            <person name="Ruckert C."/>
        </authorList>
    </citation>
    <scope>NUCLEOTIDE SEQUENCE</scope>
    <source>
        <strain evidence="3">CGMCC 1.15371</strain>
    </source>
</reference>
<protein>
    <recommendedName>
        <fullName evidence="2">Adapter protein MecA</fullName>
    </recommendedName>
</protein>
<comment type="subunit">
    <text evidence="2">Homodimer.</text>
</comment>
<evidence type="ECO:0000313" key="3">
    <source>
        <dbReference type="EMBL" id="GGE51230.1"/>
    </source>
</evidence>
<organism evidence="3 4">
    <name type="scientific">Pullulanibacillus camelliae</name>
    <dbReference type="NCBI Taxonomy" id="1707096"/>
    <lineage>
        <taxon>Bacteria</taxon>
        <taxon>Bacillati</taxon>
        <taxon>Bacillota</taxon>
        <taxon>Bacilli</taxon>
        <taxon>Bacillales</taxon>
        <taxon>Sporolactobacillaceae</taxon>
        <taxon>Pullulanibacillus</taxon>
    </lineage>
</organism>
<accession>A0A8J2YM15</accession>
<evidence type="ECO:0000313" key="4">
    <source>
        <dbReference type="Proteomes" id="UP000628775"/>
    </source>
</evidence>
<comment type="function">
    <text evidence="2">Enables the recognition and targeting of unfolded and aggregated proteins to the ClpC protease or to other proteins involved in proteolysis.</text>
</comment>
<dbReference type="HAMAP" id="MF_01124">
    <property type="entry name" value="MecA"/>
    <property type="match status" value="1"/>
</dbReference>
<dbReference type="EMBL" id="BMIR01000019">
    <property type="protein sequence ID" value="GGE51230.1"/>
    <property type="molecule type" value="Genomic_DNA"/>
</dbReference>
<dbReference type="RefSeq" id="WP_188696742.1">
    <property type="nucleotide sequence ID" value="NZ_BMIR01000019.1"/>
</dbReference>
<evidence type="ECO:0000256" key="1">
    <source>
        <dbReference type="ARBA" id="ARBA00005397"/>
    </source>
</evidence>
<dbReference type="Gene3D" id="3.30.70.1950">
    <property type="match status" value="1"/>
</dbReference>
<reference evidence="3" key="2">
    <citation type="submission" date="2020-09" db="EMBL/GenBank/DDBJ databases">
        <authorList>
            <person name="Sun Q."/>
            <person name="Zhou Y."/>
        </authorList>
    </citation>
    <scope>NUCLEOTIDE SEQUENCE</scope>
    <source>
        <strain evidence="3">CGMCC 1.15371</strain>
    </source>
</reference>
<gene>
    <name evidence="3" type="primary">mecA1</name>
    <name evidence="2" type="synonym">mecA</name>
    <name evidence="3" type="ORF">GCM10011391_32530</name>
</gene>
<dbReference type="PANTHER" id="PTHR39161:SF1">
    <property type="entry name" value="ADAPTER PROTEIN MECA 1"/>
    <property type="match status" value="1"/>
</dbReference>
<dbReference type="AlphaFoldDB" id="A0A8J2YM15"/>
<proteinExistence type="inferred from homology"/>
<dbReference type="Pfam" id="PF05389">
    <property type="entry name" value="MecA"/>
    <property type="match status" value="1"/>
</dbReference>
<dbReference type="NCBIfam" id="NF002644">
    <property type="entry name" value="PRK02315.1-5"/>
    <property type="match status" value="1"/>
</dbReference>
<name>A0A8J2YM15_9BACL</name>
<comment type="domain">
    <text evidence="2">The N-terminal domain probably binds unfolded/aggregated proteins; the C-terminal domain interacts with ClpC.</text>
</comment>
<dbReference type="PIRSF" id="PIRSF029008">
    <property type="entry name" value="MecA"/>
    <property type="match status" value="1"/>
</dbReference>
<keyword evidence="4" id="KW-1185">Reference proteome</keyword>
<evidence type="ECO:0000256" key="2">
    <source>
        <dbReference type="HAMAP-Rule" id="MF_01124"/>
    </source>
</evidence>
<dbReference type="PANTHER" id="PTHR39161">
    <property type="entry name" value="ADAPTER PROTEIN MECA"/>
    <property type="match status" value="1"/>
</dbReference>
<comment type="caution">
    <text evidence="3">The sequence shown here is derived from an EMBL/GenBank/DDBJ whole genome shotgun (WGS) entry which is preliminary data.</text>
</comment>
<dbReference type="Proteomes" id="UP000628775">
    <property type="component" value="Unassembled WGS sequence"/>
</dbReference>
<dbReference type="GO" id="GO:0030674">
    <property type="term" value="F:protein-macromolecule adaptor activity"/>
    <property type="evidence" value="ECO:0007669"/>
    <property type="project" value="UniProtKB-UniRule"/>
</dbReference>
<comment type="similarity">
    <text evidence="1 2">Belongs to the MecA family.</text>
</comment>